<sequence>MEGTEVQFNKVQYGARVFNDLSLKKKEGIKLTYVQPYPTSSSELNKDDSGKSQLYAEFEHSVKSKEKNHSR</sequence>
<comment type="caution">
    <text evidence="2">The sequence shown here is derived from an EMBL/GenBank/DDBJ whole genome shotgun (WGS) entry which is preliminary data.</text>
</comment>
<reference evidence="2" key="1">
    <citation type="journal article" date="2022" name="Int. J. Mol. Sci.">
        <title>Draft Genome of Tanacetum Coccineum: Genomic Comparison of Closely Related Tanacetum-Family Plants.</title>
        <authorList>
            <person name="Yamashiro T."/>
            <person name="Shiraishi A."/>
            <person name="Nakayama K."/>
            <person name="Satake H."/>
        </authorList>
    </citation>
    <scope>NUCLEOTIDE SEQUENCE</scope>
</reference>
<proteinExistence type="predicted"/>
<feature type="region of interest" description="Disordered" evidence="1">
    <location>
        <begin position="37"/>
        <end position="71"/>
    </location>
</feature>
<name>A0ABQ4X297_9ASTR</name>
<evidence type="ECO:0000313" key="3">
    <source>
        <dbReference type="Proteomes" id="UP001151760"/>
    </source>
</evidence>
<dbReference type="EMBL" id="BQNB010009116">
    <property type="protein sequence ID" value="GJS58981.1"/>
    <property type="molecule type" value="Genomic_DNA"/>
</dbReference>
<evidence type="ECO:0000313" key="2">
    <source>
        <dbReference type="EMBL" id="GJS58981.1"/>
    </source>
</evidence>
<feature type="compositionally biased region" description="Basic and acidic residues" evidence="1">
    <location>
        <begin position="57"/>
        <end position="71"/>
    </location>
</feature>
<accession>A0ABQ4X297</accession>
<reference evidence="2" key="2">
    <citation type="submission" date="2022-01" db="EMBL/GenBank/DDBJ databases">
        <authorList>
            <person name="Yamashiro T."/>
            <person name="Shiraishi A."/>
            <person name="Satake H."/>
            <person name="Nakayama K."/>
        </authorList>
    </citation>
    <scope>NUCLEOTIDE SEQUENCE</scope>
</reference>
<gene>
    <name evidence="2" type="ORF">Tco_0653765</name>
</gene>
<keyword evidence="3" id="KW-1185">Reference proteome</keyword>
<protein>
    <submittedName>
        <fullName evidence="2">Uncharacterized protein</fullName>
    </submittedName>
</protein>
<dbReference type="Proteomes" id="UP001151760">
    <property type="component" value="Unassembled WGS sequence"/>
</dbReference>
<organism evidence="2 3">
    <name type="scientific">Tanacetum coccineum</name>
    <dbReference type="NCBI Taxonomy" id="301880"/>
    <lineage>
        <taxon>Eukaryota</taxon>
        <taxon>Viridiplantae</taxon>
        <taxon>Streptophyta</taxon>
        <taxon>Embryophyta</taxon>
        <taxon>Tracheophyta</taxon>
        <taxon>Spermatophyta</taxon>
        <taxon>Magnoliopsida</taxon>
        <taxon>eudicotyledons</taxon>
        <taxon>Gunneridae</taxon>
        <taxon>Pentapetalae</taxon>
        <taxon>asterids</taxon>
        <taxon>campanulids</taxon>
        <taxon>Asterales</taxon>
        <taxon>Asteraceae</taxon>
        <taxon>Asteroideae</taxon>
        <taxon>Anthemideae</taxon>
        <taxon>Anthemidinae</taxon>
        <taxon>Tanacetum</taxon>
    </lineage>
</organism>
<evidence type="ECO:0000256" key="1">
    <source>
        <dbReference type="SAM" id="MobiDB-lite"/>
    </source>
</evidence>